<evidence type="ECO:0000313" key="3">
    <source>
        <dbReference type="EMBL" id="KIN96040.1"/>
    </source>
</evidence>
<dbReference type="InterPro" id="IPR036047">
    <property type="entry name" value="F-box-like_dom_sf"/>
</dbReference>
<keyword evidence="4" id="KW-1185">Reference proteome</keyword>
<feature type="domain" description="F-box" evidence="2">
    <location>
        <begin position="57"/>
        <end position="107"/>
    </location>
</feature>
<gene>
    <name evidence="3" type="ORF">M404DRAFT_164228</name>
</gene>
<reference evidence="3 4" key="1">
    <citation type="submission" date="2014-04" db="EMBL/GenBank/DDBJ databases">
        <authorList>
            <consortium name="DOE Joint Genome Institute"/>
            <person name="Kuo A."/>
            <person name="Kohler A."/>
            <person name="Costa M.D."/>
            <person name="Nagy L.G."/>
            <person name="Floudas D."/>
            <person name="Copeland A."/>
            <person name="Barry K.W."/>
            <person name="Cichocki N."/>
            <person name="Veneault-Fourrey C."/>
            <person name="LaButti K."/>
            <person name="Lindquist E.A."/>
            <person name="Lipzen A."/>
            <person name="Lundell T."/>
            <person name="Morin E."/>
            <person name="Murat C."/>
            <person name="Sun H."/>
            <person name="Tunlid A."/>
            <person name="Henrissat B."/>
            <person name="Grigoriev I.V."/>
            <person name="Hibbett D.S."/>
            <person name="Martin F."/>
            <person name="Nordberg H.P."/>
            <person name="Cantor M.N."/>
            <person name="Hua S.X."/>
        </authorList>
    </citation>
    <scope>NUCLEOTIDE SEQUENCE [LARGE SCALE GENOMIC DNA]</scope>
    <source>
        <strain evidence="3 4">Marx 270</strain>
    </source>
</reference>
<proteinExistence type="predicted"/>
<dbReference type="Gene3D" id="1.20.1280.50">
    <property type="match status" value="1"/>
</dbReference>
<reference evidence="4" key="2">
    <citation type="submission" date="2015-01" db="EMBL/GenBank/DDBJ databases">
        <title>Evolutionary Origins and Diversification of the Mycorrhizal Mutualists.</title>
        <authorList>
            <consortium name="DOE Joint Genome Institute"/>
            <consortium name="Mycorrhizal Genomics Consortium"/>
            <person name="Kohler A."/>
            <person name="Kuo A."/>
            <person name="Nagy L.G."/>
            <person name="Floudas D."/>
            <person name="Copeland A."/>
            <person name="Barry K.W."/>
            <person name="Cichocki N."/>
            <person name="Veneault-Fourrey C."/>
            <person name="LaButti K."/>
            <person name="Lindquist E.A."/>
            <person name="Lipzen A."/>
            <person name="Lundell T."/>
            <person name="Morin E."/>
            <person name="Murat C."/>
            <person name="Riley R."/>
            <person name="Ohm R."/>
            <person name="Sun H."/>
            <person name="Tunlid A."/>
            <person name="Henrissat B."/>
            <person name="Grigoriev I.V."/>
            <person name="Hibbett D.S."/>
            <person name="Martin F."/>
        </authorList>
    </citation>
    <scope>NUCLEOTIDE SEQUENCE [LARGE SCALE GENOMIC DNA]</scope>
    <source>
        <strain evidence="4">Marx 270</strain>
    </source>
</reference>
<accession>A0A0C3NK46</accession>
<feature type="coiled-coil region" evidence="1">
    <location>
        <begin position="4"/>
        <end position="45"/>
    </location>
</feature>
<dbReference type="EMBL" id="KN832054">
    <property type="protein sequence ID" value="KIN96040.1"/>
    <property type="molecule type" value="Genomic_DNA"/>
</dbReference>
<dbReference type="InParanoid" id="A0A0C3NK46"/>
<dbReference type="SUPFAM" id="SSF81383">
    <property type="entry name" value="F-box domain"/>
    <property type="match status" value="1"/>
</dbReference>
<dbReference type="OrthoDB" id="3219769at2759"/>
<evidence type="ECO:0000313" key="4">
    <source>
        <dbReference type="Proteomes" id="UP000054217"/>
    </source>
</evidence>
<dbReference type="HOGENOM" id="CLU_2298379_0_0_1"/>
<sequence>MPVLDPLKQEIRQLERREDLLQSNIKQLQVLLEETQASLSEKRIKATTLQNLLAPVSRLPNEMLLAIFEEAVSSPPEKEMWVPIDISHVCHRWREVAISSPRLWRHI</sequence>
<name>A0A0C3NK46_PISTI</name>
<evidence type="ECO:0000256" key="1">
    <source>
        <dbReference type="SAM" id="Coils"/>
    </source>
</evidence>
<protein>
    <recommendedName>
        <fullName evidence="2">F-box domain-containing protein</fullName>
    </recommendedName>
</protein>
<organism evidence="3 4">
    <name type="scientific">Pisolithus tinctorius Marx 270</name>
    <dbReference type="NCBI Taxonomy" id="870435"/>
    <lineage>
        <taxon>Eukaryota</taxon>
        <taxon>Fungi</taxon>
        <taxon>Dikarya</taxon>
        <taxon>Basidiomycota</taxon>
        <taxon>Agaricomycotina</taxon>
        <taxon>Agaricomycetes</taxon>
        <taxon>Agaricomycetidae</taxon>
        <taxon>Boletales</taxon>
        <taxon>Sclerodermatineae</taxon>
        <taxon>Pisolithaceae</taxon>
        <taxon>Pisolithus</taxon>
    </lineage>
</organism>
<evidence type="ECO:0000259" key="2">
    <source>
        <dbReference type="Pfam" id="PF12937"/>
    </source>
</evidence>
<dbReference type="Pfam" id="PF12937">
    <property type="entry name" value="F-box-like"/>
    <property type="match status" value="1"/>
</dbReference>
<keyword evidence="1" id="KW-0175">Coiled coil</keyword>
<dbReference type="AlphaFoldDB" id="A0A0C3NK46"/>
<feature type="non-terminal residue" evidence="3">
    <location>
        <position position="107"/>
    </location>
</feature>
<dbReference type="InterPro" id="IPR001810">
    <property type="entry name" value="F-box_dom"/>
</dbReference>
<dbReference type="Proteomes" id="UP000054217">
    <property type="component" value="Unassembled WGS sequence"/>
</dbReference>